<dbReference type="PROSITE" id="PS50297">
    <property type="entry name" value="ANK_REP_REGION"/>
    <property type="match status" value="5"/>
</dbReference>
<evidence type="ECO:0000256" key="1">
    <source>
        <dbReference type="ARBA" id="ARBA00022737"/>
    </source>
</evidence>
<dbReference type="EMBL" id="LSMT01002334">
    <property type="protein sequence ID" value="PFX11513.1"/>
    <property type="molecule type" value="Genomic_DNA"/>
</dbReference>
<dbReference type="PANTHER" id="PTHR24180:SF45">
    <property type="entry name" value="POLY [ADP-RIBOSE] POLYMERASE TANKYRASE"/>
    <property type="match status" value="1"/>
</dbReference>
<keyword evidence="2 3" id="KW-0040">ANK repeat</keyword>
<dbReference type="InterPro" id="IPR051637">
    <property type="entry name" value="Ank_repeat_dom-contain_49"/>
</dbReference>
<dbReference type="InterPro" id="IPR002110">
    <property type="entry name" value="Ankyrin_rpt"/>
</dbReference>
<feature type="repeat" description="ANK" evidence="3">
    <location>
        <begin position="69"/>
        <end position="103"/>
    </location>
</feature>
<evidence type="ECO:0000313" key="4">
    <source>
        <dbReference type="EMBL" id="PFX11513.1"/>
    </source>
</evidence>
<dbReference type="AlphaFoldDB" id="A0A2B4R3Z6"/>
<sequence>MTLRKLAEEGNVEELRRLLKRTPNPKELLETKFGQNKMTALHIAIEKGHEEVVKLLLENEADPRATDHYGRTALHVATSIQKENIYILDLILSKDVDVNAQEENRNTPVKLAAEKGHLKTVKWLISKGANVDEADKVDNTTLHFAAKKGHDQVLELLLTEVADRTIGKQNKDKKTALHFAVESKSERCVALLLKHGAGICIESKNEQGRTPLDLANDDPNQNIIDLLRNPKKAHGFLVGPKSNMSKALLGKGGSVEPDSLGPYDAAHQEFLKKIPEAISQLSSDGATPIQVFNVSGDLNFRKETNVTVKDKAMASIGSGSQVNITQPYSAS</sequence>
<feature type="repeat" description="ANK" evidence="3">
    <location>
        <begin position="137"/>
        <end position="169"/>
    </location>
</feature>
<dbReference type="Pfam" id="PF12796">
    <property type="entry name" value="Ank_2"/>
    <property type="match status" value="2"/>
</dbReference>
<dbReference type="PANTHER" id="PTHR24180">
    <property type="entry name" value="CYCLIN-DEPENDENT KINASE INHIBITOR 2C-RELATED"/>
    <property type="match status" value="1"/>
</dbReference>
<dbReference type="Gene3D" id="1.25.40.20">
    <property type="entry name" value="Ankyrin repeat-containing domain"/>
    <property type="match status" value="2"/>
</dbReference>
<dbReference type="InterPro" id="IPR036770">
    <property type="entry name" value="Ankyrin_rpt-contain_sf"/>
</dbReference>
<evidence type="ECO:0000313" key="5">
    <source>
        <dbReference type="Proteomes" id="UP000225706"/>
    </source>
</evidence>
<evidence type="ECO:0000256" key="3">
    <source>
        <dbReference type="PROSITE-ProRule" id="PRU00023"/>
    </source>
</evidence>
<protein>
    <submittedName>
        <fullName evidence="4">Ankyrin-3</fullName>
    </submittedName>
</protein>
<keyword evidence="1" id="KW-0677">Repeat</keyword>
<gene>
    <name evidence="4" type="primary">Ank3</name>
    <name evidence="4" type="ORF">AWC38_SpisGene24719</name>
</gene>
<dbReference type="SMART" id="SM00248">
    <property type="entry name" value="ANK"/>
    <property type="match status" value="5"/>
</dbReference>
<accession>A0A2B4R3Z6</accession>
<reference evidence="5" key="1">
    <citation type="journal article" date="2017" name="bioRxiv">
        <title>Comparative analysis of the genomes of Stylophora pistillata and Acropora digitifera provides evidence for extensive differences between species of corals.</title>
        <authorList>
            <person name="Voolstra C.R."/>
            <person name="Li Y."/>
            <person name="Liew Y.J."/>
            <person name="Baumgarten S."/>
            <person name="Zoccola D."/>
            <person name="Flot J.-F."/>
            <person name="Tambutte S."/>
            <person name="Allemand D."/>
            <person name="Aranda M."/>
        </authorList>
    </citation>
    <scope>NUCLEOTIDE SEQUENCE [LARGE SCALE GENOMIC DNA]</scope>
</reference>
<feature type="non-terminal residue" evidence="4">
    <location>
        <position position="331"/>
    </location>
</feature>
<dbReference type="Proteomes" id="UP000225706">
    <property type="component" value="Unassembled WGS sequence"/>
</dbReference>
<dbReference type="OrthoDB" id="5990192at2759"/>
<feature type="repeat" description="ANK" evidence="3">
    <location>
        <begin position="36"/>
        <end position="68"/>
    </location>
</feature>
<name>A0A2B4R3Z6_STYPI</name>
<dbReference type="PROSITE" id="PS50088">
    <property type="entry name" value="ANK_REPEAT"/>
    <property type="match status" value="5"/>
</dbReference>
<comment type="caution">
    <text evidence="4">The sequence shown here is derived from an EMBL/GenBank/DDBJ whole genome shotgun (WGS) entry which is preliminary data.</text>
</comment>
<dbReference type="PRINTS" id="PR01415">
    <property type="entry name" value="ANKYRIN"/>
</dbReference>
<feature type="repeat" description="ANK" evidence="3">
    <location>
        <begin position="104"/>
        <end position="136"/>
    </location>
</feature>
<dbReference type="Pfam" id="PF13637">
    <property type="entry name" value="Ank_4"/>
    <property type="match status" value="1"/>
</dbReference>
<feature type="repeat" description="ANK" evidence="3">
    <location>
        <begin position="172"/>
        <end position="204"/>
    </location>
</feature>
<proteinExistence type="predicted"/>
<keyword evidence="5" id="KW-1185">Reference proteome</keyword>
<organism evidence="4 5">
    <name type="scientific">Stylophora pistillata</name>
    <name type="common">Smooth cauliflower coral</name>
    <dbReference type="NCBI Taxonomy" id="50429"/>
    <lineage>
        <taxon>Eukaryota</taxon>
        <taxon>Metazoa</taxon>
        <taxon>Cnidaria</taxon>
        <taxon>Anthozoa</taxon>
        <taxon>Hexacorallia</taxon>
        <taxon>Scleractinia</taxon>
        <taxon>Astrocoeniina</taxon>
        <taxon>Pocilloporidae</taxon>
        <taxon>Stylophora</taxon>
    </lineage>
</organism>
<evidence type="ECO:0000256" key="2">
    <source>
        <dbReference type="ARBA" id="ARBA00023043"/>
    </source>
</evidence>
<dbReference type="SUPFAM" id="SSF48403">
    <property type="entry name" value="Ankyrin repeat"/>
    <property type="match status" value="1"/>
</dbReference>
<dbReference type="STRING" id="50429.A0A2B4R3Z6"/>